<dbReference type="Pfam" id="PF00136">
    <property type="entry name" value="DNA_pol_B"/>
    <property type="match status" value="2"/>
</dbReference>
<name>A0AAW4PJW8_9EURY</name>
<keyword evidence="2 7" id="KW-0808">Transferase</keyword>
<dbReference type="GO" id="GO:0000166">
    <property type="term" value="F:nucleotide binding"/>
    <property type="evidence" value="ECO:0007669"/>
    <property type="project" value="InterPro"/>
</dbReference>
<gene>
    <name evidence="11" type="ORF">EGH21_02190</name>
</gene>
<dbReference type="PRINTS" id="PR00106">
    <property type="entry name" value="DNAPOLB"/>
</dbReference>
<evidence type="ECO:0000256" key="1">
    <source>
        <dbReference type="ARBA" id="ARBA00005755"/>
    </source>
</evidence>
<dbReference type="GO" id="GO:0003677">
    <property type="term" value="F:DNA binding"/>
    <property type="evidence" value="ECO:0007669"/>
    <property type="project" value="UniProtKB-KW"/>
</dbReference>
<accession>A0AAW4PJW8</accession>
<dbReference type="PANTHER" id="PTHR10322:SF23">
    <property type="entry name" value="DNA POLYMERASE DELTA CATALYTIC SUBUNIT"/>
    <property type="match status" value="1"/>
</dbReference>
<dbReference type="Gene3D" id="1.10.132.60">
    <property type="entry name" value="DNA polymerase family B, C-terminal domain"/>
    <property type="match status" value="1"/>
</dbReference>
<dbReference type="InterPro" id="IPR006134">
    <property type="entry name" value="DNA-dir_DNA_pol_B_multi_dom"/>
</dbReference>
<evidence type="ECO:0000313" key="11">
    <source>
        <dbReference type="EMBL" id="MBX0321833.1"/>
    </source>
</evidence>
<dbReference type="Gene3D" id="3.30.342.10">
    <property type="entry name" value="DNA Polymerase, chain B, domain 1"/>
    <property type="match status" value="1"/>
</dbReference>
<keyword evidence="7" id="KW-0235">DNA replication</keyword>
<dbReference type="SUPFAM" id="SSF53098">
    <property type="entry name" value="Ribonuclease H-like"/>
    <property type="match status" value="1"/>
</dbReference>
<feature type="region of interest" description="Disordered" evidence="8">
    <location>
        <begin position="515"/>
        <end position="534"/>
    </location>
</feature>
<dbReference type="PROSITE" id="PS00116">
    <property type="entry name" value="DNA_POLYMERASE_B"/>
    <property type="match status" value="1"/>
</dbReference>
<protein>
    <recommendedName>
        <fullName evidence="7">DNA polymerase</fullName>
        <ecNumber evidence="7">2.7.7.7</ecNumber>
    </recommendedName>
</protein>
<keyword evidence="5 7" id="KW-0238">DNA-binding</keyword>
<dbReference type="CDD" id="cd00145">
    <property type="entry name" value="POLBc"/>
    <property type="match status" value="1"/>
</dbReference>
<sequence length="934" mass="107028">MSDEGQSALGDFGGGEGGDDRPAEEAAAVAGNGGSGTTVVDIDERQFPEVEETVEFVVTQVDYTVEGQGDDEYPVVHVFGRTDDEDPVHARVYEFEPYFYVPADSVTEDRLRQYDRIVDWRYEDEQGEPFESIRGERLLKIIGQTPRDVGQMRDDFDHYEADILFPNRLLIDKDITSGVRVPARELDDGSYKVHHEEVRPVEASADPRVNTFDIEVDDRHGFPEDGEQTIVCLTSHDSYTDEYVVWLYESPDGIEGPEALAKYDPIREDADFEADVRIFEEEEAMLDAFVSYVEDTDPDVLTGWNFDDFDAPYLLDRIETLQSYDHDYDLDIDRLSRVDEVWRSDWQGPDIKGRVVFDLLYAYKRTQFTELESYRLDAVGEQELGVGKERYTGDIGDLWEDDPERLLEYNLRDVELCVELDREQDIVDFWDEVRTFVGCKLEDATTPGDAVDMYVLHKLYGEYALPSKGQQESEDYEGGAVFDPITGVRENVTVLDLKSLYPMCMVTTNASPETKVDPEAYDGDTYRAPNGTHFRKEPDGVIREMVDELLSEREEKKELRNSHDPDDPDYERYDRQQAAVKVIMNSLYGVLGWDRFRLYDKEMGAAVTATGREVIDYTDEVVAEEGYEVVYGDTDSVMLQVGDVGPDDVDSDVTVTDEMREKYPAMDDDELLTIAATIEKGFELEDVINASYDEFASERLNADEHRFQIEFEKLYRRFFQAGKKKRYAGHIVWKEGKQVDDIDITGFEYQRSDIAPITKRVQKEVIDRIVHGEDAEHIKDYVGEVIEDYQDGNVDYDDVGIPGGIGKKLDNYDTDTAQVRGAKYANLLLGTNFQSGSKPKRLYLDRVHADFFERVEDELGLDPKRDPLYGEFRRDPDVICFEYADQIPPEFEVDWDKMLDKTLKGPIARILEALDISWDEVKSGQEQTGLESFM</sequence>
<dbReference type="InterPro" id="IPR012337">
    <property type="entry name" value="RNaseH-like_sf"/>
</dbReference>
<dbReference type="GO" id="GO:0003887">
    <property type="term" value="F:DNA-directed DNA polymerase activity"/>
    <property type="evidence" value="ECO:0007669"/>
    <property type="project" value="UniProtKB-KW"/>
</dbReference>
<evidence type="ECO:0000256" key="4">
    <source>
        <dbReference type="ARBA" id="ARBA00022932"/>
    </source>
</evidence>
<dbReference type="RefSeq" id="WP_220616834.1">
    <property type="nucleotide sequence ID" value="NZ_RKLR01000001.1"/>
</dbReference>
<evidence type="ECO:0000259" key="9">
    <source>
        <dbReference type="Pfam" id="PF00136"/>
    </source>
</evidence>
<dbReference type="AlphaFoldDB" id="A0AAW4PJW8"/>
<evidence type="ECO:0000256" key="8">
    <source>
        <dbReference type="SAM" id="MobiDB-lite"/>
    </source>
</evidence>
<dbReference type="Proteomes" id="UP001430377">
    <property type="component" value="Unassembled WGS sequence"/>
</dbReference>
<evidence type="ECO:0000256" key="5">
    <source>
        <dbReference type="ARBA" id="ARBA00023125"/>
    </source>
</evidence>
<dbReference type="InterPro" id="IPR023211">
    <property type="entry name" value="DNA_pol_palm_dom_sf"/>
</dbReference>
<dbReference type="InterPro" id="IPR017964">
    <property type="entry name" value="DNA-dir_DNA_pol_B_CS"/>
</dbReference>
<evidence type="ECO:0000313" key="12">
    <source>
        <dbReference type="Proteomes" id="UP001430377"/>
    </source>
</evidence>
<dbReference type="EC" id="2.7.7.7" evidence="7"/>
<dbReference type="InterPro" id="IPR036397">
    <property type="entry name" value="RNaseH_sf"/>
</dbReference>
<feature type="domain" description="DNA-directed DNA polymerase family B multifunctional" evidence="9">
    <location>
        <begin position="462"/>
        <end position="660"/>
    </location>
</feature>
<dbReference type="GO" id="GO:0006261">
    <property type="term" value="P:DNA-templated DNA replication"/>
    <property type="evidence" value="ECO:0007669"/>
    <property type="project" value="TreeGrafter"/>
</dbReference>
<dbReference type="InterPro" id="IPR006133">
    <property type="entry name" value="DNA-dir_DNA_pol_B_exonuc"/>
</dbReference>
<dbReference type="Gene3D" id="3.30.420.10">
    <property type="entry name" value="Ribonuclease H-like superfamily/Ribonuclease H"/>
    <property type="match status" value="1"/>
</dbReference>
<feature type="domain" description="DNA-directed DNA polymerase family B multifunctional" evidence="9">
    <location>
        <begin position="705"/>
        <end position="817"/>
    </location>
</feature>
<comment type="catalytic activity">
    <reaction evidence="6 7">
        <text>DNA(n) + a 2'-deoxyribonucleoside 5'-triphosphate = DNA(n+1) + diphosphate</text>
        <dbReference type="Rhea" id="RHEA:22508"/>
        <dbReference type="Rhea" id="RHEA-COMP:17339"/>
        <dbReference type="Rhea" id="RHEA-COMP:17340"/>
        <dbReference type="ChEBI" id="CHEBI:33019"/>
        <dbReference type="ChEBI" id="CHEBI:61560"/>
        <dbReference type="ChEBI" id="CHEBI:173112"/>
        <dbReference type="EC" id="2.7.7.7"/>
    </reaction>
</comment>
<dbReference type="InterPro" id="IPR006172">
    <property type="entry name" value="DNA-dir_DNA_pol_B"/>
</dbReference>
<proteinExistence type="inferred from homology"/>
<dbReference type="Gene3D" id="3.90.1600.10">
    <property type="entry name" value="Palm domain of DNA polymerase"/>
    <property type="match status" value="1"/>
</dbReference>
<evidence type="ECO:0000259" key="10">
    <source>
        <dbReference type="Pfam" id="PF03104"/>
    </source>
</evidence>
<keyword evidence="12" id="KW-1185">Reference proteome</keyword>
<dbReference type="CDD" id="cd05160">
    <property type="entry name" value="DEDDy_DNA_polB_exo"/>
    <property type="match status" value="1"/>
</dbReference>
<evidence type="ECO:0000256" key="7">
    <source>
        <dbReference type="RuleBase" id="RU000442"/>
    </source>
</evidence>
<dbReference type="EMBL" id="RKLR01000001">
    <property type="protein sequence ID" value="MBX0321833.1"/>
    <property type="molecule type" value="Genomic_DNA"/>
</dbReference>
<feature type="domain" description="DNA-directed DNA polymerase family B exonuclease" evidence="10">
    <location>
        <begin position="157"/>
        <end position="379"/>
    </location>
</feature>
<evidence type="ECO:0000256" key="6">
    <source>
        <dbReference type="ARBA" id="ARBA00049244"/>
    </source>
</evidence>
<feature type="region of interest" description="Disordered" evidence="8">
    <location>
        <begin position="1"/>
        <end position="39"/>
    </location>
</feature>
<comment type="caution">
    <text evidence="11">The sequence shown here is derived from an EMBL/GenBank/DDBJ whole genome shotgun (WGS) entry which is preliminary data.</text>
</comment>
<comment type="similarity">
    <text evidence="1 7">Belongs to the DNA polymerase type-B family.</text>
</comment>
<evidence type="ECO:0000256" key="2">
    <source>
        <dbReference type="ARBA" id="ARBA00022679"/>
    </source>
</evidence>
<dbReference type="SMART" id="SM00486">
    <property type="entry name" value="POLBc"/>
    <property type="match status" value="1"/>
</dbReference>
<evidence type="ECO:0000256" key="3">
    <source>
        <dbReference type="ARBA" id="ARBA00022695"/>
    </source>
</evidence>
<keyword evidence="3 7" id="KW-0548">Nucleotidyltransferase</keyword>
<keyword evidence="4 7" id="KW-0239">DNA-directed DNA polymerase</keyword>
<dbReference type="InterPro" id="IPR042087">
    <property type="entry name" value="DNA_pol_B_thumb"/>
</dbReference>
<organism evidence="11 12">
    <name type="scientific">Haloarcula rubra</name>
    <dbReference type="NCBI Taxonomy" id="2487747"/>
    <lineage>
        <taxon>Archaea</taxon>
        <taxon>Methanobacteriati</taxon>
        <taxon>Methanobacteriota</taxon>
        <taxon>Stenosarchaea group</taxon>
        <taxon>Halobacteria</taxon>
        <taxon>Halobacteriales</taxon>
        <taxon>Haloarculaceae</taxon>
        <taxon>Haloarcula</taxon>
    </lineage>
</organism>
<dbReference type="PANTHER" id="PTHR10322">
    <property type="entry name" value="DNA POLYMERASE CATALYTIC SUBUNIT"/>
    <property type="match status" value="1"/>
</dbReference>
<reference evidence="11 12" key="1">
    <citation type="submission" date="2021-06" db="EMBL/GenBank/DDBJ databases">
        <title>Halomicroarcula sp. a new haloarchaeum isolated from saline soil.</title>
        <authorList>
            <person name="Duran-Viseras A."/>
            <person name="Sanchez-Porro C."/>
            <person name="Ventosa A."/>
        </authorList>
    </citation>
    <scope>NUCLEOTIDE SEQUENCE [LARGE SCALE GENOMIC DNA]</scope>
    <source>
        <strain evidence="11 12">F13</strain>
    </source>
</reference>
<dbReference type="InterPro" id="IPR043502">
    <property type="entry name" value="DNA/RNA_pol_sf"/>
</dbReference>
<dbReference type="InterPro" id="IPR050240">
    <property type="entry name" value="DNA_pol_type-B"/>
</dbReference>
<dbReference type="SUPFAM" id="SSF56672">
    <property type="entry name" value="DNA/RNA polymerases"/>
    <property type="match status" value="1"/>
</dbReference>
<dbReference type="Pfam" id="PF03104">
    <property type="entry name" value="DNA_pol_B_exo1"/>
    <property type="match status" value="1"/>
</dbReference>